<gene>
    <name evidence="3" type="ORF">EZS27_000452</name>
</gene>
<dbReference type="InterPro" id="IPR011990">
    <property type="entry name" value="TPR-like_helical_dom_sf"/>
</dbReference>
<organism evidence="3">
    <name type="scientific">termite gut metagenome</name>
    <dbReference type="NCBI Taxonomy" id="433724"/>
    <lineage>
        <taxon>unclassified sequences</taxon>
        <taxon>metagenomes</taxon>
        <taxon>organismal metagenomes</taxon>
    </lineage>
</organism>
<dbReference type="InterPro" id="IPR019734">
    <property type="entry name" value="TPR_rpt"/>
</dbReference>
<dbReference type="AlphaFoldDB" id="A0A5J4T470"/>
<dbReference type="SUPFAM" id="SSF48452">
    <property type="entry name" value="TPR-like"/>
    <property type="match status" value="2"/>
</dbReference>
<comment type="caution">
    <text evidence="3">The sequence shown here is derived from an EMBL/GenBank/DDBJ whole genome shotgun (WGS) entry which is preliminary data.</text>
</comment>
<dbReference type="SMART" id="SM00028">
    <property type="entry name" value="TPR"/>
    <property type="match status" value="6"/>
</dbReference>
<keyword evidence="2" id="KW-0472">Membrane</keyword>
<dbReference type="Gene3D" id="1.25.40.10">
    <property type="entry name" value="Tetratricopeptide repeat domain"/>
    <property type="match status" value="3"/>
</dbReference>
<protein>
    <submittedName>
        <fullName evidence="3">Uncharacterized protein</fullName>
    </submittedName>
</protein>
<accession>A0A5J4T470</accession>
<proteinExistence type="predicted"/>
<keyword evidence="2" id="KW-1133">Transmembrane helix</keyword>
<keyword evidence="1" id="KW-0175">Coiled coil</keyword>
<reference evidence="3" key="1">
    <citation type="submission" date="2019-03" db="EMBL/GenBank/DDBJ databases">
        <title>Single cell metagenomics reveals metabolic interactions within the superorganism composed of flagellate Streblomastix strix and complex community of Bacteroidetes bacteria on its surface.</title>
        <authorList>
            <person name="Treitli S.C."/>
            <person name="Kolisko M."/>
            <person name="Husnik F."/>
            <person name="Keeling P."/>
            <person name="Hampl V."/>
        </authorList>
    </citation>
    <scope>NUCLEOTIDE SEQUENCE</scope>
    <source>
        <strain evidence="3">STM</strain>
    </source>
</reference>
<evidence type="ECO:0000256" key="2">
    <source>
        <dbReference type="SAM" id="Phobius"/>
    </source>
</evidence>
<dbReference type="NCBIfam" id="NF047558">
    <property type="entry name" value="TPR_END_plus"/>
    <property type="match status" value="1"/>
</dbReference>
<feature type="transmembrane region" description="Helical" evidence="2">
    <location>
        <begin position="284"/>
        <end position="303"/>
    </location>
</feature>
<feature type="coiled-coil region" evidence="1">
    <location>
        <begin position="380"/>
        <end position="411"/>
    </location>
</feature>
<evidence type="ECO:0000256" key="1">
    <source>
        <dbReference type="SAM" id="Coils"/>
    </source>
</evidence>
<dbReference type="PROSITE" id="PS50005">
    <property type="entry name" value="TPR"/>
    <property type="match status" value="4"/>
</dbReference>
<name>A0A5J4T470_9ZZZZ</name>
<dbReference type="Pfam" id="PF13414">
    <property type="entry name" value="TPR_11"/>
    <property type="match status" value="1"/>
</dbReference>
<dbReference type="InterPro" id="IPR053277">
    <property type="entry name" value="Endomembrane_traffic_mod"/>
</dbReference>
<dbReference type="EMBL" id="SNRY01000004">
    <property type="protein sequence ID" value="KAA6352270.1"/>
    <property type="molecule type" value="Genomic_DNA"/>
</dbReference>
<dbReference type="PANTHER" id="PTHR45005:SF2">
    <property type="entry name" value="PROTEIN HLB1"/>
    <property type="match status" value="1"/>
</dbReference>
<sequence>MEKKPNPFNPRTQKQQAQRAQLTNLVTTYQMLSSFIRGAYFSKPKNLSDYNMFIQENLSRIKVYLNKVEASRKACIVAPYNISEGRLPSIETVAQGDVLRTSLRVPRSFQITDNTTMDDVSMALLRANPQMREGDKISILHLIQHLPEKGVPYITWKQYNFTLDVNSYSTLPSKFYNHIPKSLFRVKEGYIETEAGIETGGVAYVLSRGMGYNMQISTQSIVLTPDNSIYQEYSCEEKKKEAAGSYRVIAKRKTITPKKTVITKNNYFYDFILRSRKKISMKKIAITLVLVFGVAMVAQNNTVGQEKIYIQEDIVNLKLQMQEQKISEMQKSVEKEIGMQDKYVESINSRFGFWLGLFGGLMTFLSIGGSLLGVYLVKRANKIEEDMKEELAEIIEIKKAAEKELDSIVTEGKEKLNSMFKLEERTISMYNKLINNPPDNTQIEEQSKEQKEELSSYIEEIKRKKPESEYTAKDWFLLGYDAQIQKKHKDACSYYKKANELNPNDANTYNNWGNALFDLAKLKSDEAPYKKSFEKYSKANELNPNKANTYYNWGLALANLAKLKSDPTRFEESFDKYKKAIEMKPDYAKAYYNWGFALANLAKLKSDPTRCFEESFDKYKKAIEMKPDYAKAYYNWGFALANLAKLKSDPTRFEESFDKYKKAIEMKPDYAKAYNNWGSALMQLSKLENNLDSRKQEIETLLLKANEIKKGAGFYNLACLYALTGEEEKAFQYLEEDFKNNKDKRNRSDIENDTDFTAIKENLRFRQLLDKYFPEEKS</sequence>
<dbReference type="PANTHER" id="PTHR45005">
    <property type="match status" value="1"/>
</dbReference>
<keyword evidence="2" id="KW-0812">Transmembrane</keyword>
<evidence type="ECO:0000313" key="3">
    <source>
        <dbReference type="EMBL" id="KAA6352270.1"/>
    </source>
</evidence>
<feature type="transmembrane region" description="Helical" evidence="2">
    <location>
        <begin position="351"/>
        <end position="377"/>
    </location>
</feature>